<keyword evidence="8" id="KW-0406">Ion transport</keyword>
<keyword evidence="10" id="KW-0325">Glycoprotein</keyword>
<evidence type="ECO:0000313" key="14">
    <source>
        <dbReference type="Proteomes" id="UP000247810"/>
    </source>
</evidence>
<evidence type="ECO:0000313" key="13">
    <source>
        <dbReference type="EMBL" id="PYH89222.1"/>
    </source>
</evidence>
<dbReference type="InterPro" id="IPR051410">
    <property type="entry name" value="Ferric/Cupric_Reductase"/>
</dbReference>
<sequence length="518" mass="57473">MQCIATITAMVREVSYPQYTPTRTAWARLPSFGSIILVAAYLAFILILEFIDNDITGAQHYQALSVQAAWLAVAQIPLIVLLVGKNSLVGILSGTSYQRLNILHRWVARGLLLLSTFHFGFESYGWNQYGLMQMEWNTDSCPPTGIAAYAILLWMNLTTFVPIRFHAYNLFVVQHILTYFGLIIAIMMHLPSTALYSRVYVYIAIAFYLIERLVRTARYAYTNISPGQATLESLGNRATKIHLTNSRLRNWTPGSHVLIAIPRFGIAQSHPATIISTPKSHGGELVLILKTCRGFTRRLAKAATVSDPSSKSDLENLPLRQSYLALIEGPYPPASQTDLACYDTLFLVAGGTGITFTMSVLLDIAARATTRKLPPRNIHFIWIVKDRTSLPWIRQELLDVVSDLQHAGINFQTQAFLTCDNEARNEKDAPIGCHSPETGSEESLAAPPWNEVWFQRPVIDSLLWPGLCAAEGETAIAVSGPLRLCAELRTTVAKISDERAVHKGSGAQGIYLHVENCE</sequence>
<protein>
    <submittedName>
        <fullName evidence="13">Putative FRE ferric reductase-like transmembrane component</fullName>
    </submittedName>
</protein>
<dbReference type="GO" id="GO:0005886">
    <property type="term" value="C:plasma membrane"/>
    <property type="evidence" value="ECO:0007669"/>
    <property type="project" value="TreeGrafter"/>
</dbReference>
<keyword evidence="6 11" id="KW-1133">Transmembrane helix</keyword>
<dbReference type="Proteomes" id="UP000247810">
    <property type="component" value="Unassembled WGS sequence"/>
</dbReference>
<evidence type="ECO:0000256" key="9">
    <source>
        <dbReference type="ARBA" id="ARBA00023136"/>
    </source>
</evidence>
<organism evidence="13 14">
    <name type="scientific">Aspergillus ellipticus CBS 707.79</name>
    <dbReference type="NCBI Taxonomy" id="1448320"/>
    <lineage>
        <taxon>Eukaryota</taxon>
        <taxon>Fungi</taxon>
        <taxon>Dikarya</taxon>
        <taxon>Ascomycota</taxon>
        <taxon>Pezizomycotina</taxon>
        <taxon>Eurotiomycetes</taxon>
        <taxon>Eurotiomycetidae</taxon>
        <taxon>Eurotiales</taxon>
        <taxon>Aspergillaceae</taxon>
        <taxon>Aspergillus</taxon>
        <taxon>Aspergillus subgen. Circumdati</taxon>
    </lineage>
</organism>
<proteinExistence type="inferred from homology"/>
<dbReference type="PANTHER" id="PTHR32361:SF9">
    <property type="entry name" value="FERRIC REDUCTASE TRANSMEMBRANE COMPONENT 3-RELATED"/>
    <property type="match status" value="1"/>
</dbReference>
<evidence type="ECO:0000256" key="8">
    <source>
        <dbReference type="ARBA" id="ARBA00023065"/>
    </source>
</evidence>
<evidence type="ECO:0000256" key="7">
    <source>
        <dbReference type="ARBA" id="ARBA00023002"/>
    </source>
</evidence>
<evidence type="ECO:0000256" key="4">
    <source>
        <dbReference type="ARBA" id="ARBA00022692"/>
    </source>
</evidence>
<dbReference type="Gene3D" id="3.40.50.80">
    <property type="entry name" value="Nucleotide-binding domain of ferredoxin-NADP reductase (FNR) module"/>
    <property type="match status" value="1"/>
</dbReference>
<evidence type="ECO:0000256" key="2">
    <source>
        <dbReference type="ARBA" id="ARBA00006278"/>
    </source>
</evidence>
<keyword evidence="3" id="KW-0813">Transport</keyword>
<accession>A0A319EDR6</accession>
<keyword evidence="9 11" id="KW-0472">Membrane</keyword>
<dbReference type="SFLD" id="SFLDS00052">
    <property type="entry name" value="Ferric_Reductase_Domain"/>
    <property type="match status" value="1"/>
</dbReference>
<feature type="transmembrane region" description="Helical" evidence="11">
    <location>
        <begin position="146"/>
        <end position="163"/>
    </location>
</feature>
<keyword evidence="5" id="KW-0249">Electron transport</keyword>
<feature type="transmembrane region" description="Helical" evidence="11">
    <location>
        <begin position="106"/>
        <end position="126"/>
    </location>
</feature>
<feature type="transmembrane region" description="Helical" evidence="11">
    <location>
        <begin position="194"/>
        <end position="210"/>
    </location>
</feature>
<dbReference type="Pfam" id="PF08022">
    <property type="entry name" value="FAD_binding_8"/>
    <property type="match status" value="1"/>
</dbReference>
<keyword evidence="4 11" id="KW-0812">Transmembrane</keyword>
<dbReference type="InterPro" id="IPR013130">
    <property type="entry name" value="Fe3_Rdtase_TM_dom"/>
</dbReference>
<dbReference type="SFLD" id="SFLDG01168">
    <property type="entry name" value="Ferric_reductase_subgroup_(FRE"/>
    <property type="match status" value="1"/>
</dbReference>
<dbReference type="PROSITE" id="PS51384">
    <property type="entry name" value="FAD_FR"/>
    <property type="match status" value="1"/>
</dbReference>
<feature type="transmembrane region" description="Helical" evidence="11">
    <location>
        <begin position="29"/>
        <end position="48"/>
    </location>
</feature>
<keyword evidence="7" id="KW-0560">Oxidoreductase</keyword>
<evidence type="ECO:0000259" key="12">
    <source>
        <dbReference type="PROSITE" id="PS51384"/>
    </source>
</evidence>
<dbReference type="GO" id="GO:0006826">
    <property type="term" value="P:iron ion transport"/>
    <property type="evidence" value="ECO:0007669"/>
    <property type="project" value="TreeGrafter"/>
</dbReference>
<dbReference type="InterPro" id="IPR017927">
    <property type="entry name" value="FAD-bd_FR_type"/>
</dbReference>
<dbReference type="PANTHER" id="PTHR32361">
    <property type="entry name" value="FERRIC/CUPRIC REDUCTASE TRANSMEMBRANE COMPONENT"/>
    <property type="match status" value="1"/>
</dbReference>
<dbReference type="EMBL" id="KZ826042">
    <property type="protein sequence ID" value="PYH89222.1"/>
    <property type="molecule type" value="Genomic_DNA"/>
</dbReference>
<feature type="transmembrane region" description="Helical" evidence="11">
    <location>
        <begin position="170"/>
        <end position="188"/>
    </location>
</feature>
<evidence type="ECO:0000256" key="6">
    <source>
        <dbReference type="ARBA" id="ARBA00022989"/>
    </source>
</evidence>
<name>A0A319EDR6_9EURO</name>
<dbReference type="SUPFAM" id="SSF52343">
    <property type="entry name" value="Ferredoxin reductase-like, C-terminal NADP-linked domain"/>
    <property type="match status" value="1"/>
</dbReference>
<dbReference type="Pfam" id="PF01794">
    <property type="entry name" value="Ferric_reduct"/>
    <property type="match status" value="1"/>
</dbReference>
<dbReference type="GO" id="GO:0006879">
    <property type="term" value="P:intracellular iron ion homeostasis"/>
    <property type="evidence" value="ECO:0007669"/>
    <property type="project" value="TreeGrafter"/>
</dbReference>
<evidence type="ECO:0000256" key="11">
    <source>
        <dbReference type="SAM" id="Phobius"/>
    </source>
</evidence>
<keyword evidence="14" id="KW-1185">Reference proteome</keyword>
<dbReference type="InterPro" id="IPR013112">
    <property type="entry name" value="FAD-bd_8"/>
</dbReference>
<dbReference type="GO" id="GO:0015677">
    <property type="term" value="P:copper ion import"/>
    <property type="evidence" value="ECO:0007669"/>
    <property type="project" value="TreeGrafter"/>
</dbReference>
<dbReference type="InterPro" id="IPR013121">
    <property type="entry name" value="Fe_red_NAD-bd_6"/>
</dbReference>
<evidence type="ECO:0000256" key="3">
    <source>
        <dbReference type="ARBA" id="ARBA00022448"/>
    </source>
</evidence>
<dbReference type="Pfam" id="PF08030">
    <property type="entry name" value="NAD_binding_6"/>
    <property type="match status" value="1"/>
</dbReference>
<comment type="similarity">
    <text evidence="2">Belongs to the ferric reductase (FRE) family.</text>
</comment>
<dbReference type="CDD" id="cd06186">
    <property type="entry name" value="NOX_Duox_like_FAD_NADP"/>
    <property type="match status" value="1"/>
</dbReference>
<feature type="transmembrane region" description="Helical" evidence="11">
    <location>
        <begin position="68"/>
        <end position="94"/>
    </location>
</feature>
<dbReference type="InterPro" id="IPR039261">
    <property type="entry name" value="FNR_nucleotide-bd"/>
</dbReference>
<feature type="domain" description="FAD-binding FR-type" evidence="12">
    <location>
        <begin position="163"/>
        <end position="337"/>
    </location>
</feature>
<dbReference type="AlphaFoldDB" id="A0A319EDR6"/>
<dbReference type="GO" id="GO:0000293">
    <property type="term" value="F:ferric-chelate reductase activity"/>
    <property type="evidence" value="ECO:0007669"/>
    <property type="project" value="UniProtKB-ARBA"/>
</dbReference>
<comment type="subcellular location">
    <subcellularLocation>
        <location evidence="1">Membrane</location>
        <topology evidence="1">Multi-pass membrane protein</topology>
    </subcellularLocation>
</comment>
<reference evidence="13 14" key="1">
    <citation type="submission" date="2018-02" db="EMBL/GenBank/DDBJ databases">
        <title>The genomes of Aspergillus section Nigri reveals drivers in fungal speciation.</title>
        <authorList>
            <consortium name="DOE Joint Genome Institute"/>
            <person name="Vesth T.C."/>
            <person name="Nybo J."/>
            <person name="Theobald S."/>
            <person name="Brandl J."/>
            <person name="Frisvad J.C."/>
            <person name="Nielsen K.F."/>
            <person name="Lyhne E.K."/>
            <person name="Kogle M.E."/>
            <person name="Kuo A."/>
            <person name="Riley R."/>
            <person name="Clum A."/>
            <person name="Nolan M."/>
            <person name="Lipzen A."/>
            <person name="Salamov A."/>
            <person name="Henrissat B."/>
            <person name="Wiebenga A."/>
            <person name="De vries R.P."/>
            <person name="Grigoriev I.V."/>
            <person name="Mortensen U.H."/>
            <person name="Andersen M.R."/>
            <person name="Baker S.E."/>
        </authorList>
    </citation>
    <scope>NUCLEOTIDE SEQUENCE [LARGE SCALE GENOMIC DNA]</scope>
    <source>
        <strain evidence="13 14">CBS 707.79</strain>
    </source>
</reference>
<evidence type="ECO:0000256" key="10">
    <source>
        <dbReference type="ARBA" id="ARBA00023180"/>
    </source>
</evidence>
<evidence type="ECO:0000256" key="5">
    <source>
        <dbReference type="ARBA" id="ARBA00022982"/>
    </source>
</evidence>
<gene>
    <name evidence="13" type="ORF">BO71DRAFT_113359</name>
</gene>
<dbReference type="STRING" id="1448320.A0A319EDR6"/>
<dbReference type="OrthoDB" id="3944240at2759"/>
<dbReference type="VEuPathDB" id="FungiDB:BO71DRAFT_113359"/>
<evidence type="ECO:0000256" key="1">
    <source>
        <dbReference type="ARBA" id="ARBA00004141"/>
    </source>
</evidence>